<proteinExistence type="predicted"/>
<name>A0A1S3FZQ1_DIPOR</name>
<dbReference type="STRING" id="10020.ENSDORP00000025565"/>
<dbReference type="GeneID" id="105993340"/>
<gene>
    <name evidence="3" type="primary">LOC105993340</name>
</gene>
<dbReference type="KEGG" id="dord:105993340"/>
<dbReference type="InParanoid" id="A0A1S3FZQ1"/>
<dbReference type="InterPro" id="IPR026677">
    <property type="entry name" value="Spata31g1-like"/>
</dbReference>
<protein>
    <submittedName>
        <fullName evidence="3">Uncharacterized protein C9orf131 homolog</fullName>
    </submittedName>
</protein>
<feature type="region of interest" description="Disordered" evidence="1">
    <location>
        <begin position="938"/>
        <end position="1010"/>
    </location>
</feature>
<feature type="compositionally biased region" description="Basic and acidic residues" evidence="1">
    <location>
        <begin position="1152"/>
        <end position="1161"/>
    </location>
</feature>
<feature type="region of interest" description="Disordered" evidence="1">
    <location>
        <begin position="1140"/>
        <end position="1161"/>
    </location>
</feature>
<dbReference type="AlphaFoldDB" id="A0A1S3FZQ1"/>
<dbReference type="RefSeq" id="XP_012882028.1">
    <property type="nucleotide sequence ID" value="XM_013026574.1"/>
</dbReference>
<keyword evidence="2" id="KW-1185">Reference proteome</keyword>
<evidence type="ECO:0000256" key="1">
    <source>
        <dbReference type="SAM" id="MobiDB-lite"/>
    </source>
</evidence>
<feature type="compositionally biased region" description="Polar residues" evidence="1">
    <location>
        <begin position="92"/>
        <end position="124"/>
    </location>
</feature>
<reference evidence="3" key="1">
    <citation type="submission" date="2025-08" db="UniProtKB">
        <authorList>
            <consortium name="RefSeq"/>
        </authorList>
    </citation>
    <scope>IDENTIFICATION</scope>
    <source>
        <tissue evidence="3">Kidney</tissue>
    </source>
</reference>
<accession>A0A1S3FZQ1</accession>
<dbReference type="CTD" id="138724"/>
<dbReference type="OrthoDB" id="9451032at2759"/>
<evidence type="ECO:0000313" key="3">
    <source>
        <dbReference type="RefSeq" id="XP_012882028.1"/>
    </source>
</evidence>
<dbReference type="PANTHER" id="PTHR21777:SF0">
    <property type="entry name" value="RCG55159-LIKE"/>
    <property type="match status" value="1"/>
</dbReference>
<dbReference type="FunCoup" id="A0A1S3FZQ1">
    <property type="interactions" value="1"/>
</dbReference>
<feature type="compositionally biased region" description="Acidic residues" evidence="1">
    <location>
        <begin position="64"/>
        <end position="76"/>
    </location>
</feature>
<feature type="region of interest" description="Disordered" evidence="1">
    <location>
        <begin position="1046"/>
        <end position="1074"/>
    </location>
</feature>
<dbReference type="Proteomes" id="UP000081671">
    <property type="component" value="Unplaced"/>
</dbReference>
<dbReference type="PANTHER" id="PTHR21777">
    <property type="entry name" value="RCG55159-LIKE"/>
    <property type="match status" value="1"/>
</dbReference>
<feature type="region of interest" description="Disordered" evidence="1">
    <location>
        <begin position="64"/>
        <end position="124"/>
    </location>
</feature>
<evidence type="ECO:0000313" key="2">
    <source>
        <dbReference type="Proteomes" id="UP000081671"/>
    </source>
</evidence>
<feature type="compositionally biased region" description="Low complexity" evidence="1">
    <location>
        <begin position="77"/>
        <end position="88"/>
    </location>
</feature>
<sequence>MEWLLEDLLGTGGDIGLPWGQLTYVLACRHCGSNTCLQSPGDLGLPFLYHLAFLNHLWKQKSEEEEEEREGEEESSLDLLKLSSPSKEVPNGKQSTIPPQLSCGSENLPQATETPERITTQSSSPFRSYPTIQILTNFPVRNKTSAGSYLQQKSQLFWGFPSLHSESLETIFLSSDGPSPLKLSICPSVFFNKLAFLPKYNLSLPYYHSPTQFPTHEAHTMEDLEEKAHNSQLVSSPSTPTLFLHNFKPLPMDPKRVPFGAEADIHWLIQQKEVSWVSEDQALHLEPKLQRIIPSTPLSSFEAYWSIPWDHSLHQNNPGSPSASLMYPSIPLGTQARFEASWKTIGQNEHLKISEPAILAPSPTPASLPEFQRVDPKENMSVSKTIQETTEQKEKTLIFGTPILAPCQPIVAMTEPQGTSPPVYKAQLGTMGSTSESPQVSKPLTPISCQPPVYLSESQKVNPRELSASKDFWETIEYRESPQVSMSPISAPTLPLASLLELQKSLLEDPSGDDLWWECRENSGTLWTFEPQALDLNTSVYETSLACVPSVSATSQKGTQSRENVWVSIEPVSSTSLPSDSLLKFLVVGSQEDLSESKALWKTKEQRENLWVYDFTGSTQRTPVAPFIEAKLKGNKHSRNSWASESSSQALSLPCALALESLRVSPMVILFDSNAKYMDIQTRTNSQASEFLAHSLPQELYGASHIRAGSDSEPVGKDKEQRENYHVLMSPNQPSNSISKSHISEPFGDQSNYKPEDTVKQTKNCWATDQQAPSSLSATPLKLHTDRKLVQEREVPQGPSLLLLNTLCSISWPPTLTKALKSEPTELEVWKGKIFSETKAKALSSQGEAVLEVLTHPGIHVWQWSRELECRLKRLHQSPFKSSSQNQPFCSFPTLSSTTPDSSESSFYHPQIRRLNMYYSSCHPPKIQSTVLQPVEVPHCHHSHSSQLQLQAPDQGKARVSEKRIKGKMVTQVPAQGPSVHIEADKNNPGLRESSNTGGPASDKRQNQVSALSLAQKAEFLRKPKAGECGGGKARLGLRKVIGKSHSSQACRVKEAPENRFSQRSQHRDQGSPHTALPQYLVLKDANPQNKRKVGLVTGGIENSHHYKHCPWAHKEKHLPSSISQAPHTRGFQSVLAKFLGIRGPPSPNPASREKTSSTGT</sequence>
<organism evidence="2 3">
    <name type="scientific">Dipodomys ordii</name>
    <name type="common">Ord's kangaroo rat</name>
    <dbReference type="NCBI Taxonomy" id="10020"/>
    <lineage>
        <taxon>Eukaryota</taxon>
        <taxon>Metazoa</taxon>
        <taxon>Chordata</taxon>
        <taxon>Craniata</taxon>
        <taxon>Vertebrata</taxon>
        <taxon>Euteleostomi</taxon>
        <taxon>Mammalia</taxon>
        <taxon>Eutheria</taxon>
        <taxon>Euarchontoglires</taxon>
        <taxon>Glires</taxon>
        <taxon>Rodentia</taxon>
        <taxon>Castorimorpha</taxon>
        <taxon>Heteromyidae</taxon>
        <taxon>Dipodomyinae</taxon>
        <taxon>Dipodomys</taxon>
    </lineage>
</organism>